<evidence type="ECO:0000256" key="12">
    <source>
        <dbReference type="ARBA" id="ARBA00022989"/>
    </source>
</evidence>
<feature type="transmembrane region" description="Helical" evidence="16">
    <location>
        <begin position="395"/>
        <end position="414"/>
    </location>
</feature>
<keyword evidence="8" id="KW-0732">Signal</keyword>
<keyword evidence="12 16" id="KW-1133">Transmembrane helix</keyword>
<keyword evidence="7" id="KW-0479">Metal-binding</keyword>
<evidence type="ECO:0000313" key="18">
    <source>
        <dbReference type="EMBL" id="KLO19125.1"/>
    </source>
</evidence>
<dbReference type="EMBL" id="KQ085889">
    <property type="protein sequence ID" value="KLO19125.1"/>
    <property type="molecule type" value="Genomic_DNA"/>
</dbReference>
<evidence type="ECO:0000256" key="4">
    <source>
        <dbReference type="ARBA" id="ARBA00012483"/>
    </source>
</evidence>
<gene>
    <name evidence="18" type="ORF">SCHPADRAFT_993128</name>
</gene>
<keyword evidence="9 14" id="KW-0863">Zinc-finger</keyword>
<dbReference type="STRING" id="27342.A0A0H2S4E3"/>
<dbReference type="InterPro" id="IPR001841">
    <property type="entry name" value="Znf_RING"/>
</dbReference>
<evidence type="ECO:0000256" key="6">
    <source>
        <dbReference type="ARBA" id="ARBA00022692"/>
    </source>
</evidence>
<name>A0A0H2S4E3_9AGAM</name>
<dbReference type="Pfam" id="PF13639">
    <property type="entry name" value="zf-RING_2"/>
    <property type="match status" value="1"/>
</dbReference>
<evidence type="ECO:0000256" key="5">
    <source>
        <dbReference type="ARBA" id="ARBA00022679"/>
    </source>
</evidence>
<dbReference type="EC" id="2.3.2.27" evidence="4"/>
<evidence type="ECO:0000256" key="11">
    <source>
        <dbReference type="ARBA" id="ARBA00022833"/>
    </source>
</evidence>
<keyword evidence="19" id="KW-1185">Reference proteome</keyword>
<evidence type="ECO:0000256" key="1">
    <source>
        <dbReference type="ARBA" id="ARBA00000900"/>
    </source>
</evidence>
<comment type="subcellular location">
    <subcellularLocation>
        <location evidence="2">Endomembrane system</location>
        <topology evidence="2">Multi-pass membrane protein</topology>
    </subcellularLocation>
</comment>
<dbReference type="InterPro" id="IPR021319">
    <property type="entry name" value="DUF2921"/>
</dbReference>
<dbReference type="InParanoid" id="A0A0H2S4E3"/>
<feature type="transmembrane region" description="Helical" evidence="16">
    <location>
        <begin position="604"/>
        <end position="621"/>
    </location>
</feature>
<keyword evidence="5" id="KW-0808">Transferase</keyword>
<evidence type="ECO:0000256" key="14">
    <source>
        <dbReference type="PROSITE-ProRule" id="PRU00175"/>
    </source>
</evidence>
<dbReference type="InterPro" id="IPR050731">
    <property type="entry name" value="HRD1_E3_ubiq-ligases"/>
</dbReference>
<evidence type="ECO:0000256" key="15">
    <source>
        <dbReference type="SAM" id="MobiDB-lite"/>
    </source>
</evidence>
<dbReference type="Pfam" id="PF11145">
    <property type="entry name" value="DUF2921"/>
    <property type="match status" value="1"/>
</dbReference>
<evidence type="ECO:0000256" key="9">
    <source>
        <dbReference type="ARBA" id="ARBA00022771"/>
    </source>
</evidence>
<dbReference type="SUPFAM" id="SSF57850">
    <property type="entry name" value="RING/U-box"/>
    <property type="match status" value="1"/>
</dbReference>
<feature type="transmembrane region" description="Helical" evidence="16">
    <location>
        <begin position="551"/>
        <end position="567"/>
    </location>
</feature>
<dbReference type="PANTHER" id="PTHR22763:SF162">
    <property type="entry name" value="TRANSMEMBRANE E3 UBIQUITIN-PROTEIN LIGASE 1"/>
    <property type="match status" value="1"/>
</dbReference>
<dbReference type="PANTHER" id="PTHR22763">
    <property type="entry name" value="RING ZINC FINGER PROTEIN"/>
    <property type="match status" value="1"/>
</dbReference>
<evidence type="ECO:0000256" key="2">
    <source>
        <dbReference type="ARBA" id="ARBA00004127"/>
    </source>
</evidence>
<dbReference type="PROSITE" id="PS50089">
    <property type="entry name" value="ZF_RING_2"/>
    <property type="match status" value="1"/>
</dbReference>
<reference evidence="18 19" key="1">
    <citation type="submission" date="2015-04" db="EMBL/GenBank/DDBJ databases">
        <title>Complete genome sequence of Schizopora paradoxa KUC8140, a cosmopolitan wood degrader in East Asia.</title>
        <authorList>
            <consortium name="DOE Joint Genome Institute"/>
            <person name="Min B."/>
            <person name="Park H."/>
            <person name="Jang Y."/>
            <person name="Kim J.-J."/>
            <person name="Kim K.H."/>
            <person name="Pangilinan J."/>
            <person name="Lipzen A."/>
            <person name="Riley R."/>
            <person name="Grigoriev I.V."/>
            <person name="Spatafora J.W."/>
            <person name="Choi I.-G."/>
        </authorList>
    </citation>
    <scope>NUCLEOTIDE SEQUENCE [LARGE SCALE GENOMIC DNA]</scope>
    <source>
        <strain evidence="18 19">KUC8140</strain>
    </source>
</reference>
<dbReference type="InterPro" id="IPR013083">
    <property type="entry name" value="Znf_RING/FYVE/PHD"/>
</dbReference>
<evidence type="ECO:0000256" key="7">
    <source>
        <dbReference type="ARBA" id="ARBA00022723"/>
    </source>
</evidence>
<evidence type="ECO:0000256" key="16">
    <source>
        <dbReference type="SAM" id="Phobius"/>
    </source>
</evidence>
<protein>
    <recommendedName>
        <fullName evidence="4">RING-type E3 ubiquitin transferase</fullName>
        <ecNumber evidence="4">2.3.2.27</ecNumber>
    </recommendedName>
</protein>
<keyword evidence="6 16" id="KW-0812">Transmembrane</keyword>
<dbReference type="AlphaFoldDB" id="A0A0H2S4E3"/>
<dbReference type="OrthoDB" id="9984778at2759"/>
<dbReference type="GO" id="GO:0061630">
    <property type="term" value="F:ubiquitin protein ligase activity"/>
    <property type="evidence" value="ECO:0007669"/>
    <property type="project" value="UniProtKB-EC"/>
</dbReference>
<dbReference type="GO" id="GO:0008270">
    <property type="term" value="F:zinc ion binding"/>
    <property type="evidence" value="ECO:0007669"/>
    <property type="project" value="UniProtKB-KW"/>
</dbReference>
<dbReference type="SMART" id="SM00184">
    <property type="entry name" value="RING"/>
    <property type="match status" value="1"/>
</dbReference>
<feature type="region of interest" description="Disordered" evidence="15">
    <location>
        <begin position="1"/>
        <end position="46"/>
    </location>
</feature>
<evidence type="ECO:0000256" key="3">
    <source>
        <dbReference type="ARBA" id="ARBA00004906"/>
    </source>
</evidence>
<dbReference type="GO" id="GO:0012505">
    <property type="term" value="C:endomembrane system"/>
    <property type="evidence" value="ECO:0007669"/>
    <property type="project" value="UniProtKB-SubCell"/>
</dbReference>
<sequence>MSSPQPPRDSARSEDAPPNSNSPPSATDDTNASTTVPGPTPSSSRGSVSSFIFASIMLFMLMNGGDDLVTQSHYRDSLRSLRWQQTNFTDWLHGLEAPNFTMPKPDVQVAELARGAMTFGGPLHPETSSYYSNITGFVHGPTEMYNLTTSNFTSDGSFPGIPWARYASPMVREMNMTDAIERMGTWNWSRKAEIAFRVLEKRPSYTGEGIVVFNDTDQVQLEDISVMHGRVEITDAENGDELGFDMEAVHVTTNGTIYGFAEPDGKHVDLRSLPSLVPAYFMNVTAQAVNAELVARIKRLEDMIDSGVLEFDSSSTEETPQTTCPFTLFLQLTPTSVPLHLMKELESELESPTGISTVARPNLTVNGILISRECGIVFEVKEAEGLKSQRFWRKVTTYASLACVAYLGLLWLLLRQMAISQTPVGISRVSRWTFLTQAATDSVSFVGHLTFGILADGRPSLSLIAPAFLASVLLVHEARFSVLIHQIQAPEETAPPPTRPRPQTSTTEATAGGTNSGTASPTPTNDASSTSSPGLISRLWQRLRESPQGRLIASLALALMIFIQVLVSPSLGVWIVAVVYSSFWIPQIVRSARRDTASGLSAQYLLGTTFFRLFFALYLFGCPNNVLGVDPSPWIYWLSGVVIFQVFILFLQEKIGPSFFLPKSYVHAQRYNYHPVFPDADAEAPSQESLGDCAICLDAIKLQPSSQSIISSSSSSLSSRDHPSRPGTPYNDHLHTGSTGLWHRLRSTVFDSVRDARSRALRTSKANSAANARNVYALAPCGHLFHTACLEKWLAIKNICPQCRRPLPPL</sequence>
<feature type="domain" description="RING-type" evidence="17">
    <location>
        <begin position="780"/>
        <end position="804"/>
    </location>
</feature>
<feature type="region of interest" description="Disordered" evidence="15">
    <location>
        <begin position="491"/>
        <end position="533"/>
    </location>
</feature>
<keyword evidence="11" id="KW-0862">Zinc</keyword>
<evidence type="ECO:0000256" key="8">
    <source>
        <dbReference type="ARBA" id="ARBA00022729"/>
    </source>
</evidence>
<evidence type="ECO:0000313" key="19">
    <source>
        <dbReference type="Proteomes" id="UP000053477"/>
    </source>
</evidence>
<dbReference type="FunCoup" id="A0A0H2S4E3">
    <property type="interactions" value="33"/>
</dbReference>
<evidence type="ECO:0000256" key="13">
    <source>
        <dbReference type="ARBA" id="ARBA00023136"/>
    </source>
</evidence>
<feature type="compositionally biased region" description="Polar residues" evidence="15">
    <location>
        <begin position="508"/>
        <end position="533"/>
    </location>
</feature>
<comment type="catalytic activity">
    <reaction evidence="1">
        <text>S-ubiquitinyl-[E2 ubiquitin-conjugating enzyme]-L-cysteine + [acceptor protein]-L-lysine = [E2 ubiquitin-conjugating enzyme]-L-cysteine + N(6)-ubiquitinyl-[acceptor protein]-L-lysine.</text>
        <dbReference type="EC" id="2.3.2.27"/>
    </reaction>
</comment>
<proteinExistence type="predicted"/>
<keyword evidence="13 16" id="KW-0472">Membrane</keyword>
<feature type="compositionally biased region" description="Low complexity" evidence="15">
    <location>
        <begin position="33"/>
        <end position="46"/>
    </location>
</feature>
<evidence type="ECO:0000259" key="17">
    <source>
        <dbReference type="PROSITE" id="PS50089"/>
    </source>
</evidence>
<dbReference type="Gene3D" id="3.30.40.10">
    <property type="entry name" value="Zinc/RING finger domain, C3HC4 (zinc finger)"/>
    <property type="match status" value="1"/>
</dbReference>
<accession>A0A0H2S4E3</accession>
<organism evidence="18 19">
    <name type="scientific">Schizopora paradoxa</name>
    <dbReference type="NCBI Taxonomy" id="27342"/>
    <lineage>
        <taxon>Eukaryota</taxon>
        <taxon>Fungi</taxon>
        <taxon>Dikarya</taxon>
        <taxon>Basidiomycota</taxon>
        <taxon>Agaricomycotina</taxon>
        <taxon>Agaricomycetes</taxon>
        <taxon>Hymenochaetales</taxon>
        <taxon>Schizoporaceae</taxon>
        <taxon>Schizopora</taxon>
    </lineage>
</organism>
<dbReference type="Proteomes" id="UP000053477">
    <property type="component" value="Unassembled WGS sequence"/>
</dbReference>
<feature type="region of interest" description="Disordered" evidence="15">
    <location>
        <begin position="710"/>
        <end position="733"/>
    </location>
</feature>
<comment type="pathway">
    <text evidence="3">Protein modification; protein ubiquitination.</text>
</comment>
<keyword evidence="10" id="KW-0833">Ubl conjugation pathway</keyword>
<dbReference type="GO" id="GO:0043161">
    <property type="term" value="P:proteasome-mediated ubiquitin-dependent protein catabolic process"/>
    <property type="evidence" value="ECO:0007669"/>
    <property type="project" value="TreeGrafter"/>
</dbReference>
<feature type="transmembrane region" description="Helical" evidence="16">
    <location>
        <begin position="633"/>
        <end position="651"/>
    </location>
</feature>
<evidence type="ECO:0000256" key="10">
    <source>
        <dbReference type="ARBA" id="ARBA00022786"/>
    </source>
</evidence>